<dbReference type="RefSeq" id="YP_013605509.1">
    <property type="nucleotide sequence ID" value="NC_134205.1"/>
</dbReference>
<sequence length="167" mass="18445">MAFENKTWALSGINVSVAGDYIPPEEGYQYLKITSASYDENNARYKIGFTSLSNNADFSQMYFFSAKDDDSFPPKLTNVKQMGVVASLGKALSGTNIGIPNPESIVGGVVLADVKLETYNDKTRAKIWKYEPVPRDIVESFADIEQFYEPTEEDVSGAEEPSEEASE</sequence>
<dbReference type="EMBL" id="BK063680">
    <property type="protein sequence ID" value="DBA35605.1"/>
    <property type="molecule type" value="Genomic_DNA"/>
</dbReference>
<proteinExistence type="predicted"/>
<evidence type="ECO:0000313" key="2">
    <source>
        <dbReference type="Proteomes" id="UP001302000"/>
    </source>
</evidence>
<reference evidence="1 2" key="1">
    <citation type="journal article" date="2023" name="Nat. Microbiol.">
        <title>A compendium of viruses from methanogenic archaea reveals their diversity and adaptations to the gut environment.</title>
        <authorList>
            <person name="Medvedeva S."/>
            <person name="Borrel G."/>
            <person name="Krupovic M."/>
            <person name="Gribaldo S."/>
        </authorList>
    </citation>
    <scope>NUCLEOTIDE SEQUENCE [LARGE SCALE GENOMIC DNA]</scope>
</reference>
<gene>
    <name evidence="1" type="ORF">vir335_00049</name>
</gene>
<dbReference type="Proteomes" id="UP001302000">
    <property type="component" value="Segment"/>
</dbReference>
<keyword evidence="2" id="KW-1185">Reference proteome</keyword>
<evidence type="ECO:0000313" key="1">
    <source>
        <dbReference type="EMBL" id="DBA35605.1"/>
    </source>
</evidence>
<dbReference type="GeneID" id="301841385"/>
<organism evidence="1 2">
    <name type="scientific">Caudoviricetes sp. vir335</name>
    <dbReference type="NCBI Taxonomy" id="3068357"/>
    <lineage>
        <taxon>Viruses</taxon>
        <taxon>Duplodnaviria</taxon>
        <taxon>Heunggongvirae</taxon>
        <taxon>Uroviricota</taxon>
        <taxon>Caudoviricetes</taxon>
    </lineage>
</organism>
<protein>
    <submittedName>
        <fullName evidence="1">Uncharacterized protein</fullName>
    </submittedName>
</protein>
<name>A0AA87CIL0_9CAUD</name>
<accession>A0AA87CIL0</accession>